<sequence>YATRNFKHKGIRWQVIFSFLFSWLCHSVSAQLHYSIPEEMRKDSVIANIAKDLGLEINQLLLRKFRIASRVSEKYFSH</sequence>
<dbReference type="Ensembl" id="ENSLLET00000043059.1">
    <property type="protein sequence ID" value="ENSLLEP00000041397.1"/>
    <property type="gene ID" value="ENSLLEG00000026327.1"/>
</dbReference>
<keyword evidence="2" id="KW-0732">Signal</keyword>
<dbReference type="Proteomes" id="UP000694569">
    <property type="component" value="Unplaced"/>
</dbReference>
<dbReference type="Pfam" id="PF08266">
    <property type="entry name" value="Cadherin_2"/>
    <property type="match status" value="1"/>
</dbReference>
<dbReference type="GeneTree" id="ENSGT00940000156683"/>
<reference evidence="4" key="2">
    <citation type="submission" date="2025-09" db="UniProtKB">
        <authorList>
            <consortium name="Ensembl"/>
        </authorList>
    </citation>
    <scope>IDENTIFICATION</scope>
</reference>
<keyword evidence="1" id="KW-0325">Glycoprotein</keyword>
<feature type="domain" description="Cadherin N-terminal" evidence="3">
    <location>
        <begin position="31"/>
        <end position="76"/>
    </location>
</feature>
<organism evidence="4 5">
    <name type="scientific">Leptobrachium leishanense</name>
    <name type="common">Leishan spiny toad</name>
    <dbReference type="NCBI Taxonomy" id="445787"/>
    <lineage>
        <taxon>Eukaryota</taxon>
        <taxon>Metazoa</taxon>
        <taxon>Chordata</taxon>
        <taxon>Craniata</taxon>
        <taxon>Vertebrata</taxon>
        <taxon>Euteleostomi</taxon>
        <taxon>Amphibia</taxon>
        <taxon>Batrachia</taxon>
        <taxon>Anura</taxon>
        <taxon>Pelobatoidea</taxon>
        <taxon>Megophryidae</taxon>
        <taxon>Leptobrachium</taxon>
    </lineage>
</organism>
<evidence type="ECO:0000256" key="2">
    <source>
        <dbReference type="SAM" id="SignalP"/>
    </source>
</evidence>
<name>A0A8C5QR48_9ANUR</name>
<accession>A0A8C5QR48</accession>
<evidence type="ECO:0000313" key="4">
    <source>
        <dbReference type="Ensembl" id="ENSLLEP00000041397.1"/>
    </source>
</evidence>
<feature type="chain" id="PRO_5034132093" description="Cadherin N-terminal domain-containing protein" evidence="2">
    <location>
        <begin position="31"/>
        <end position="78"/>
    </location>
</feature>
<evidence type="ECO:0000259" key="3">
    <source>
        <dbReference type="Pfam" id="PF08266"/>
    </source>
</evidence>
<reference evidence="4" key="1">
    <citation type="submission" date="2025-08" db="UniProtKB">
        <authorList>
            <consortium name="Ensembl"/>
        </authorList>
    </citation>
    <scope>IDENTIFICATION</scope>
</reference>
<evidence type="ECO:0000313" key="5">
    <source>
        <dbReference type="Proteomes" id="UP000694569"/>
    </source>
</evidence>
<protein>
    <recommendedName>
        <fullName evidence="3">Cadherin N-terminal domain-containing protein</fullName>
    </recommendedName>
</protein>
<proteinExistence type="predicted"/>
<evidence type="ECO:0000256" key="1">
    <source>
        <dbReference type="ARBA" id="ARBA00023180"/>
    </source>
</evidence>
<keyword evidence="5" id="KW-1185">Reference proteome</keyword>
<dbReference type="AlphaFoldDB" id="A0A8C5QR48"/>
<dbReference type="OrthoDB" id="6252479at2759"/>
<feature type="signal peptide" evidence="2">
    <location>
        <begin position="1"/>
        <end position="30"/>
    </location>
</feature>
<dbReference type="Gene3D" id="2.60.40.60">
    <property type="entry name" value="Cadherins"/>
    <property type="match status" value="1"/>
</dbReference>
<dbReference type="InterPro" id="IPR013164">
    <property type="entry name" value="Cadherin_N"/>
</dbReference>